<feature type="transmembrane region" description="Helical" evidence="2">
    <location>
        <begin position="701"/>
        <end position="723"/>
    </location>
</feature>
<reference evidence="5 6" key="1">
    <citation type="journal article" date="2021" name="DNA Res.">
        <title>Genome analysis of Candida subhashii reveals its hybrid nature and dual mitochondrial genome conformations.</title>
        <authorList>
            <person name="Mixao V."/>
            <person name="Hegedusova E."/>
            <person name="Saus E."/>
            <person name="Pryszcz L.P."/>
            <person name="Cillingova A."/>
            <person name="Nosek J."/>
            <person name="Gabaldon T."/>
        </authorList>
    </citation>
    <scope>NUCLEOTIDE SEQUENCE [LARGE SCALE GENOMIC DNA]</scope>
    <source>
        <strain evidence="5 6">CBS 10753</strain>
    </source>
</reference>
<keyword evidence="2" id="KW-0812">Transmembrane</keyword>
<feature type="compositionally biased region" description="Basic and acidic residues" evidence="1">
    <location>
        <begin position="773"/>
        <end position="784"/>
    </location>
</feature>
<feature type="transmembrane region" description="Helical" evidence="2">
    <location>
        <begin position="676"/>
        <end position="695"/>
    </location>
</feature>
<keyword evidence="2" id="KW-1133">Transmembrane helix</keyword>
<feature type="transmembrane region" description="Helical" evidence="2">
    <location>
        <begin position="558"/>
        <end position="580"/>
    </location>
</feature>
<dbReference type="PANTHER" id="PTHR31145">
    <property type="entry name" value="INTEGRAL MEMBRANE PROTEIN (AFU_ORTHOLOGUE AFUA_7G01610)"/>
    <property type="match status" value="1"/>
</dbReference>
<proteinExistence type="predicted"/>
<comment type="caution">
    <text evidence="5">The sequence shown here is derived from an EMBL/GenBank/DDBJ whole genome shotgun (WGS) entry which is preliminary data.</text>
</comment>
<feature type="compositionally biased region" description="Basic and acidic residues" evidence="1">
    <location>
        <begin position="738"/>
        <end position="747"/>
    </location>
</feature>
<dbReference type="Proteomes" id="UP000694255">
    <property type="component" value="Unassembled WGS sequence"/>
</dbReference>
<evidence type="ECO:0000313" key="6">
    <source>
        <dbReference type="Proteomes" id="UP000694255"/>
    </source>
</evidence>
<feature type="region of interest" description="Disordered" evidence="1">
    <location>
        <begin position="813"/>
        <end position="845"/>
    </location>
</feature>
<feature type="signal peptide" evidence="3">
    <location>
        <begin position="1"/>
        <end position="22"/>
    </location>
</feature>
<dbReference type="EMBL" id="JAGSYN010000135">
    <property type="protein sequence ID" value="KAG7663535.1"/>
    <property type="molecule type" value="Genomic_DNA"/>
</dbReference>
<feature type="domain" description="TRP C-terminal" evidence="4">
    <location>
        <begin position="353"/>
        <end position="742"/>
    </location>
</feature>
<protein>
    <recommendedName>
        <fullName evidence="4">TRP C-terminal domain-containing protein</fullName>
    </recommendedName>
</protein>
<dbReference type="PANTHER" id="PTHR31145:SF6">
    <property type="entry name" value="INTEGRAL MEMBRANE PROTEIN (AFU_ORTHOLOGUE AFUA_7G01610)"/>
    <property type="match status" value="1"/>
</dbReference>
<dbReference type="OrthoDB" id="5312224at2759"/>
<dbReference type="GeneID" id="73469720"/>
<evidence type="ECO:0000256" key="2">
    <source>
        <dbReference type="SAM" id="Phobius"/>
    </source>
</evidence>
<feature type="transmembrane region" description="Helical" evidence="2">
    <location>
        <begin position="449"/>
        <end position="471"/>
    </location>
</feature>
<feature type="region of interest" description="Disordered" evidence="1">
    <location>
        <begin position="769"/>
        <end position="798"/>
    </location>
</feature>
<keyword evidence="6" id="KW-1185">Reference proteome</keyword>
<feature type="compositionally biased region" description="Low complexity" evidence="1">
    <location>
        <begin position="814"/>
        <end position="834"/>
    </location>
</feature>
<dbReference type="InterPro" id="IPR040241">
    <property type="entry name" value="TRP_Flc/Pkd2-like"/>
</dbReference>
<feature type="transmembrane region" description="Helical" evidence="2">
    <location>
        <begin position="610"/>
        <end position="629"/>
    </location>
</feature>
<dbReference type="AlphaFoldDB" id="A0A8J5QWI1"/>
<feature type="region of interest" description="Disordered" evidence="1">
    <location>
        <begin position="972"/>
        <end position="1025"/>
    </location>
</feature>
<evidence type="ECO:0000256" key="1">
    <source>
        <dbReference type="SAM" id="MobiDB-lite"/>
    </source>
</evidence>
<dbReference type="GO" id="GO:0055085">
    <property type="term" value="P:transmembrane transport"/>
    <property type="evidence" value="ECO:0007669"/>
    <property type="project" value="TreeGrafter"/>
</dbReference>
<dbReference type="Pfam" id="PF06011">
    <property type="entry name" value="TRP"/>
    <property type="match status" value="2"/>
</dbReference>
<dbReference type="InterPro" id="IPR010308">
    <property type="entry name" value="TRP_C"/>
</dbReference>
<organism evidence="5 6">
    <name type="scientific">[Candida] subhashii</name>
    <dbReference type="NCBI Taxonomy" id="561895"/>
    <lineage>
        <taxon>Eukaryota</taxon>
        <taxon>Fungi</taxon>
        <taxon>Dikarya</taxon>
        <taxon>Ascomycota</taxon>
        <taxon>Saccharomycotina</taxon>
        <taxon>Pichiomycetes</taxon>
        <taxon>Debaryomycetaceae</taxon>
        <taxon>Spathaspora</taxon>
    </lineage>
</organism>
<name>A0A8J5QWI1_9ASCO</name>
<evidence type="ECO:0000259" key="4">
    <source>
        <dbReference type="Pfam" id="PF06011"/>
    </source>
</evidence>
<feature type="transmembrane region" description="Helical" evidence="2">
    <location>
        <begin position="250"/>
        <end position="275"/>
    </location>
</feature>
<feature type="domain" description="TRP C-terminal" evidence="4">
    <location>
        <begin position="261"/>
        <end position="339"/>
    </location>
</feature>
<dbReference type="GO" id="GO:0016020">
    <property type="term" value="C:membrane"/>
    <property type="evidence" value="ECO:0007669"/>
    <property type="project" value="TreeGrafter"/>
</dbReference>
<feature type="transmembrane region" description="Helical" evidence="2">
    <location>
        <begin position="635"/>
        <end position="655"/>
    </location>
</feature>
<feature type="compositionally biased region" description="Acidic residues" evidence="1">
    <location>
        <begin position="785"/>
        <end position="797"/>
    </location>
</feature>
<evidence type="ECO:0000313" key="5">
    <source>
        <dbReference type="EMBL" id="KAG7663535.1"/>
    </source>
</evidence>
<evidence type="ECO:0000256" key="3">
    <source>
        <dbReference type="SAM" id="SignalP"/>
    </source>
</evidence>
<accession>A0A8J5QWI1</accession>
<dbReference type="RefSeq" id="XP_049263767.1">
    <property type="nucleotide sequence ID" value="XM_049406720.1"/>
</dbReference>
<feature type="region of interest" description="Disordered" evidence="1">
    <location>
        <begin position="738"/>
        <end position="757"/>
    </location>
</feature>
<feature type="transmembrane region" description="Helical" evidence="2">
    <location>
        <begin position="386"/>
        <end position="407"/>
    </location>
</feature>
<keyword evidence="2" id="KW-0472">Membrane</keyword>
<feature type="chain" id="PRO_5035275972" description="TRP C-terminal domain-containing protein" evidence="3">
    <location>
        <begin position="23"/>
        <end position="1025"/>
    </location>
</feature>
<keyword evidence="3" id="KW-0732">Signal</keyword>
<sequence>MKNILEVYILLILLFILRPTHSTFVQSQSCNINEDDFLLQPFLIDASLDEPNSKLKFFINTQVVSYNNTNINSSQILINDVNPLSNKYTTLHIEIDFMGKLFISENKRFCDMLAVKNTTSFREGPRFNNTQVQLPNTPDSGSSAAATNTAVPTVVSAPFNSSTVAKRSWQYVDRETLAHVFNTTSQLIQCPLYYNDSIILYYEADISDHIHHLGSYQVRFSVVSNDVISNVIGCSKTYITPVQPEVISDIINYGVLILIIVTAIVNLFTISYSCYQESSNPFLFHASTICNAELLKQVDATVPGIIMYLQFALFLGGLDIEYPGFYQPIIGQIRWCALMGYSVLSRNIPQSTSSRDNIYVTINSGGLKSLTVYSTDESIVDSWPNFIICLIIIIMIVIGFEQLFIFFKLCIDRLIKRYNAKKESLMNDETSEFSLISRNNGYFILGQVFHLYLLIFGMPFLVLTSFMFLLAGDVNGKKKYFPNLSTLANDAFSFTTSYDQLFLPVLENISGQTPAAAAAAAGGMNVDEGVLVNQTISNLNSTIIHPGYLSIPSITITFGSLLFALWIGLILFFIFNYLVLLKGAPSKLYTSLKTILLWAFYYNEYKPQRVAFVIYDILTLFIKSLIIGLVQNTGLVQVTLLIIITIVDLLALLVVRPHFIGITLWSSKWMFPMARFLSTMLCIPFIKGLGISEAVRTYVAYVQLLIHAIVAIIFLVQLLYWFTRTLMSIYRTRQEAREDEDEKKALGEDGDGNVDDFQRDFEYRPIILPEPRPINRDSKFIHNEEQDDDDEEEEEEDFYYRKKSEQVLARLETAHTTSTSASSMSTPSPIILQQLPPPPQQLVQQPPVRESTLSPVEELEVSSFHEQQKISNLRKKHTDYKVREGDRIFEKYFMDELMDPEIKALWDSRKLEFSNNTNGNGDSQQPRLVSGVLRLKTKVFRMLRIDEENHREKGFEVCRPKQLVVRTLDEAMGKQQGYDNQRGGGQQSSSEQRMHRKRRSSASEKHRMSDDDDDDDESRISTIKE</sequence>
<gene>
    <name evidence="5" type="ORF">J8A68_002919</name>
</gene>